<evidence type="ECO:0000256" key="8">
    <source>
        <dbReference type="ARBA" id="ARBA00038436"/>
    </source>
</evidence>
<keyword evidence="3" id="KW-1003">Cell membrane</keyword>
<evidence type="ECO:0000256" key="3">
    <source>
        <dbReference type="ARBA" id="ARBA00022475"/>
    </source>
</evidence>
<comment type="subunit">
    <text evidence="9">The complex comprises the extracytoplasmic solute receptor protein and the two transmembrane proteins.</text>
</comment>
<keyword evidence="5 9" id="KW-0812">Transmembrane</keyword>
<keyword evidence="7 9" id="KW-0472">Membrane</keyword>
<dbReference type="PANTHER" id="PTHR35011:SF11">
    <property type="entry name" value="TRAP TRANSPORTER SMALL PERMEASE PROTEIN"/>
    <property type="match status" value="1"/>
</dbReference>
<proteinExistence type="inferred from homology"/>
<organism evidence="11 12">
    <name type="scientific">Thauera humireducens</name>
    <dbReference type="NCBI Taxonomy" id="1134435"/>
    <lineage>
        <taxon>Bacteria</taxon>
        <taxon>Pseudomonadati</taxon>
        <taxon>Pseudomonadota</taxon>
        <taxon>Betaproteobacteria</taxon>
        <taxon>Rhodocyclales</taxon>
        <taxon>Zoogloeaceae</taxon>
        <taxon>Thauera</taxon>
    </lineage>
</organism>
<dbReference type="AlphaFoldDB" id="A0A140IDE3"/>
<dbReference type="KEGG" id="thu:AC731_001685"/>
<feature type="transmembrane region" description="Helical" evidence="9">
    <location>
        <begin position="90"/>
        <end position="108"/>
    </location>
</feature>
<feature type="transmembrane region" description="Helical" evidence="9">
    <location>
        <begin position="48"/>
        <end position="69"/>
    </location>
</feature>
<evidence type="ECO:0000259" key="10">
    <source>
        <dbReference type="Pfam" id="PF04290"/>
    </source>
</evidence>
<dbReference type="PANTHER" id="PTHR35011">
    <property type="entry name" value="2,3-DIKETO-L-GULONATE TRAP TRANSPORTER SMALL PERMEASE PROTEIN YIAM"/>
    <property type="match status" value="1"/>
</dbReference>
<dbReference type="EMBL" id="CP014646">
    <property type="protein sequence ID" value="AMO35768.1"/>
    <property type="molecule type" value="Genomic_DNA"/>
</dbReference>
<gene>
    <name evidence="11" type="ORF">AC731_001685</name>
</gene>
<dbReference type="InterPro" id="IPR055348">
    <property type="entry name" value="DctQ"/>
</dbReference>
<keyword evidence="6 9" id="KW-1133">Transmembrane helix</keyword>
<evidence type="ECO:0000256" key="4">
    <source>
        <dbReference type="ARBA" id="ARBA00022519"/>
    </source>
</evidence>
<evidence type="ECO:0000256" key="2">
    <source>
        <dbReference type="ARBA" id="ARBA00022448"/>
    </source>
</evidence>
<sequence>MIHALNKIVDWVENIMVVILMLVATVVAIVQVVARYVFNNSLYWSEELILYSLITMSFLAASMGVRYAAHISVEMLYAFAGPRLTRVLKYVATLLGFAFAATLVYYGGRLFINTSNMGQLSPAMQVPVAYIYLTIPVAGAFMLVRYLLIFQTLVAGKDYKPLATTMSAT</sequence>
<comment type="subcellular location">
    <subcellularLocation>
        <location evidence="1 9">Cell inner membrane</location>
        <topology evidence="1 9">Multi-pass membrane protein</topology>
    </subcellularLocation>
</comment>
<evidence type="ECO:0000313" key="11">
    <source>
        <dbReference type="EMBL" id="AMO35768.1"/>
    </source>
</evidence>
<evidence type="ECO:0000313" key="12">
    <source>
        <dbReference type="Proteomes" id="UP000036902"/>
    </source>
</evidence>
<dbReference type="GO" id="GO:0015740">
    <property type="term" value="P:C4-dicarboxylate transport"/>
    <property type="evidence" value="ECO:0007669"/>
    <property type="project" value="TreeGrafter"/>
</dbReference>
<dbReference type="GO" id="GO:0022857">
    <property type="term" value="F:transmembrane transporter activity"/>
    <property type="evidence" value="ECO:0007669"/>
    <property type="project" value="UniProtKB-UniRule"/>
</dbReference>
<evidence type="ECO:0000256" key="6">
    <source>
        <dbReference type="ARBA" id="ARBA00022989"/>
    </source>
</evidence>
<accession>A0A140IDE3</accession>
<comment type="similarity">
    <text evidence="8 9">Belongs to the TRAP transporter small permease family.</text>
</comment>
<dbReference type="GO" id="GO:0005886">
    <property type="term" value="C:plasma membrane"/>
    <property type="evidence" value="ECO:0007669"/>
    <property type="project" value="UniProtKB-SubCell"/>
</dbReference>
<reference evidence="12" key="1">
    <citation type="submission" date="2016-03" db="EMBL/GenBank/DDBJ databases">
        <authorList>
            <person name="Ma C."/>
            <person name="Zhou S."/>
            <person name="Yang G."/>
        </authorList>
    </citation>
    <scope>NUCLEOTIDE SEQUENCE [LARGE SCALE GENOMIC DNA]</scope>
    <source>
        <strain evidence="12">SgZ-1</strain>
    </source>
</reference>
<feature type="transmembrane region" description="Helical" evidence="9">
    <location>
        <begin position="128"/>
        <end position="148"/>
    </location>
</feature>
<dbReference type="Proteomes" id="UP000036902">
    <property type="component" value="Chromosome"/>
</dbReference>
<dbReference type="STRING" id="1134435.AC731_001685"/>
<evidence type="ECO:0000256" key="1">
    <source>
        <dbReference type="ARBA" id="ARBA00004429"/>
    </source>
</evidence>
<comment type="function">
    <text evidence="9">Part of the tripartite ATP-independent periplasmic (TRAP) transport system.</text>
</comment>
<dbReference type="InterPro" id="IPR007387">
    <property type="entry name" value="TRAP_DctQ"/>
</dbReference>
<keyword evidence="4 9" id="KW-0997">Cell inner membrane</keyword>
<evidence type="ECO:0000256" key="9">
    <source>
        <dbReference type="RuleBase" id="RU369079"/>
    </source>
</evidence>
<dbReference type="Pfam" id="PF04290">
    <property type="entry name" value="DctQ"/>
    <property type="match status" value="1"/>
</dbReference>
<evidence type="ECO:0000256" key="5">
    <source>
        <dbReference type="ARBA" id="ARBA00022692"/>
    </source>
</evidence>
<feature type="domain" description="Tripartite ATP-independent periplasmic transporters DctQ component" evidence="10">
    <location>
        <begin position="25"/>
        <end position="149"/>
    </location>
</feature>
<name>A0A140IDE3_9RHOO</name>
<dbReference type="RefSeq" id="WP_004252807.1">
    <property type="nucleotide sequence ID" value="NZ_CP014646.1"/>
</dbReference>
<keyword evidence="2 9" id="KW-0813">Transport</keyword>
<feature type="transmembrane region" description="Helical" evidence="9">
    <location>
        <begin position="12"/>
        <end position="36"/>
    </location>
</feature>
<keyword evidence="12" id="KW-1185">Reference proteome</keyword>
<protein>
    <recommendedName>
        <fullName evidence="9">TRAP transporter small permease protein</fullName>
    </recommendedName>
</protein>
<evidence type="ECO:0000256" key="7">
    <source>
        <dbReference type="ARBA" id="ARBA00023136"/>
    </source>
</evidence>